<evidence type="ECO:0000256" key="7">
    <source>
        <dbReference type="ARBA" id="ARBA00022679"/>
    </source>
</evidence>
<dbReference type="EMBL" id="FMUS01000020">
    <property type="protein sequence ID" value="SCY89182.1"/>
    <property type="molecule type" value="Genomic_DNA"/>
</dbReference>
<dbReference type="InterPro" id="IPR012846">
    <property type="entry name" value="Acetolactate_synth_lsu"/>
</dbReference>
<evidence type="ECO:0000256" key="14">
    <source>
        <dbReference type="RuleBase" id="RU003591"/>
    </source>
</evidence>
<dbReference type="InterPro" id="IPR012001">
    <property type="entry name" value="Thiamin_PyroP_enz_TPP-bd_dom"/>
</dbReference>
<comment type="pathway">
    <text evidence="2 14">Amino-acid biosynthesis; L-valine biosynthesis; L-valine from pyruvate: step 1/4.</text>
</comment>
<dbReference type="PANTHER" id="PTHR18968:SF13">
    <property type="entry name" value="ACETOLACTATE SYNTHASE CATALYTIC SUBUNIT, MITOCHONDRIAL"/>
    <property type="match status" value="1"/>
</dbReference>
<keyword evidence="12 14" id="KW-0100">Branched-chain amino acid biosynthesis</keyword>
<evidence type="ECO:0000313" key="18">
    <source>
        <dbReference type="EMBL" id="SCY89182.1"/>
    </source>
</evidence>
<evidence type="ECO:0000256" key="1">
    <source>
        <dbReference type="ARBA" id="ARBA00004974"/>
    </source>
</evidence>
<reference evidence="18 19" key="1">
    <citation type="submission" date="2016-10" db="EMBL/GenBank/DDBJ databases">
        <authorList>
            <person name="de Groot N.N."/>
        </authorList>
    </citation>
    <scope>NUCLEOTIDE SEQUENCE [LARGE SCALE GENOMIC DNA]</scope>
    <source>
        <strain evidence="18 19">DSM 18978</strain>
    </source>
</reference>
<keyword evidence="6" id="KW-0285">Flavoprotein</keyword>
<evidence type="ECO:0000256" key="11">
    <source>
        <dbReference type="ARBA" id="ARBA00023052"/>
    </source>
</evidence>
<dbReference type="OrthoDB" id="4494979at2"/>
<evidence type="ECO:0000256" key="3">
    <source>
        <dbReference type="ARBA" id="ARBA00007812"/>
    </source>
</evidence>
<dbReference type="SUPFAM" id="SSF52518">
    <property type="entry name" value="Thiamin diphosphate-binding fold (THDP-binding)"/>
    <property type="match status" value="2"/>
</dbReference>
<evidence type="ECO:0000256" key="2">
    <source>
        <dbReference type="ARBA" id="ARBA00005025"/>
    </source>
</evidence>
<dbReference type="AlphaFoldDB" id="A0A1G5JL99"/>
<dbReference type="Gene3D" id="3.40.50.1220">
    <property type="entry name" value="TPP-binding domain"/>
    <property type="match status" value="1"/>
</dbReference>
<dbReference type="InterPro" id="IPR029061">
    <property type="entry name" value="THDP-binding"/>
</dbReference>
<evidence type="ECO:0000256" key="6">
    <source>
        <dbReference type="ARBA" id="ARBA00022630"/>
    </source>
</evidence>
<evidence type="ECO:0000256" key="9">
    <source>
        <dbReference type="ARBA" id="ARBA00022827"/>
    </source>
</evidence>
<dbReference type="GO" id="GO:0050660">
    <property type="term" value="F:flavin adenine dinucleotide binding"/>
    <property type="evidence" value="ECO:0007669"/>
    <property type="project" value="InterPro"/>
</dbReference>
<dbReference type="Pfam" id="PF02775">
    <property type="entry name" value="TPP_enzyme_C"/>
    <property type="match status" value="1"/>
</dbReference>
<dbReference type="Proteomes" id="UP000198636">
    <property type="component" value="Unassembled WGS sequence"/>
</dbReference>
<evidence type="ECO:0000313" key="19">
    <source>
        <dbReference type="Proteomes" id="UP000198636"/>
    </source>
</evidence>
<dbReference type="GO" id="GO:0003984">
    <property type="term" value="F:acetolactate synthase activity"/>
    <property type="evidence" value="ECO:0007669"/>
    <property type="project" value="UniProtKB-EC"/>
</dbReference>
<comment type="pathway">
    <text evidence="1 14">Amino-acid biosynthesis; L-isoleucine biosynthesis; L-isoleucine from 2-oxobutanoate: step 1/4.</text>
</comment>
<evidence type="ECO:0000256" key="10">
    <source>
        <dbReference type="ARBA" id="ARBA00022842"/>
    </source>
</evidence>
<dbReference type="GO" id="GO:0000287">
    <property type="term" value="F:magnesium ion binding"/>
    <property type="evidence" value="ECO:0007669"/>
    <property type="project" value="UniProtKB-UniRule"/>
</dbReference>
<protein>
    <recommendedName>
        <fullName evidence="4 14">Acetolactate synthase</fullName>
        <ecNumber evidence="4 14">2.2.1.6</ecNumber>
    </recommendedName>
</protein>
<feature type="domain" description="Thiamine pyrophosphate enzyme N-terminal TPP-binding" evidence="17">
    <location>
        <begin position="4"/>
        <end position="120"/>
    </location>
</feature>
<accession>A0A1G5JL99</accession>
<comment type="cofactor">
    <cofactor evidence="14">
        <name>Mg(2+)</name>
        <dbReference type="ChEBI" id="CHEBI:18420"/>
    </cofactor>
    <text evidence="14">Binds 1 Mg(2+) ion per subunit.</text>
</comment>
<dbReference type="FunFam" id="3.40.50.970:FF:000007">
    <property type="entry name" value="Acetolactate synthase"/>
    <property type="match status" value="1"/>
</dbReference>
<comment type="cofactor">
    <cofactor evidence="14">
        <name>thiamine diphosphate</name>
        <dbReference type="ChEBI" id="CHEBI:58937"/>
    </cofactor>
    <text evidence="14">Binds 1 thiamine pyrophosphate per subunit.</text>
</comment>
<dbReference type="Gene3D" id="3.40.50.970">
    <property type="match status" value="2"/>
</dbReference>
<comment type="catalytic activity">
    <reaction evidence="13 14">
        <text>2 pyruvate + H(+) = (2S)-2-acetolactate + CO2</text>
        <dbReference type="Rhea" id="RHEA:25249"/>
        <dbReference type="ChEBI" id="CHEBI:15361"/>
        <dbReference type="ChEBI" id="CHEBI:15378"/>
        <dbReference type="ChEBI" id="CHEBI:16526"/>
        <dbReference type="ChEBI" id="CHEBI:58476"/>
        <dbReference type="EC" id="2.2.1.6"/>
    </reaction>
</comment>
<evidence type="ECO:0000256" key="13">
    <source>
        <dbReference type="ARBA" id="ARBA00048670"/>
    </source>
</evidence>
<keyword evidence="8 14" id="KW-0479">Metal-binding</keyword>
<dbReference type="InterPro" id="IPR011766">
    <property type="entry name" value="TPP_enzyme_TPP-bd"/>
</dbReference>
<evidence type="ECO:0000256" key="8">
    <source>
        <dbReference type="ARBA" id="ARBA00022723"/>
    </source>
</evidence>
<dbReference type="SUPFAM" id="SSF52467">
    <property type="entry name" value="DHS-like NAD/FAD-binding domain"/>
    <property type="match status" value="1"/>
</dbReference>
<evidence type="ECO:0000259" key="15">
    <source>
        <dbReference type="Pfam" id="PF00205"/>
    </source>
</evidence>
<keyword evidence="19" id="KW-1185">Reference proteome</keyword>
<dbReference type="InterPro" id="IPR012000">
    <property type="entry name" value="Thiamin_PyroP_enz_cen_dom"/>
</dbReference>
<feature type="domain" description="Thiamine pyrophosphate enzyme TPP-binding" evidence="16">
    <location>
        <begin position="386"/>
        <end position="533"/>
    </location>
</feature>
<sequence>MLLTGAEITIECLKEQGVDVVFGYPGGAVINIYDSLYKNRDSIKHILTSHEQGATHAADGYARSTGKVGVCMATSGPGATNLVTGIATAYLDSVPLVAITVNVLASMSGRDSFQEVDIASVTMSITKHNFVVKDINKLADTIRRAFYVAQEGRPGPVLIDIPKDITIQATDYVAKKPQEITRQVKGIDSNGGRLKEAQELIRKSQRPLIFAGGGVIRSEACQELRSFAETIKAPVANSLMGLGGFPADHQLFTGMMGMHGSLVSSKAVTECDLLIAIGTRFSDRTVCNVKGFAPKAKIIHIDIDPLEINKNVQVDCPIIGDVKTVLKKLNQPVEASNREVWLKKIKNWKDQYEVQDAANEEELKPYHILAKIQELTKGEAIITTEVGQNQMWTAQHYKFTKPRTFISSGGLGTMGYGLGASIGTQIGNPEKTVINIAGDGSFVMNCNELATAVKYNIPIIVVILNNRSLGMVRQWQSLFFQGRYSETVLDRQTDFVKVAEAFGATGFTIRKPQEIHEVLIRALETEGPVIVNCEINKDEMVYPMVAPGASINEMITEKSLG</sequence>
<dbReference type="GO" id="GO:0005948">
    <property type="term" value="C:acetolactate synthase complex"/>
    <property type="evidence" value="ECO:0007669"/>
    <property type="project" value="TreeGrafter"/>
</dbReference>
<dbReference type="UniPathway" id="UPA00049">
    <property type="reaction ID" value="UER00059"/>
</dbReference>
<evidence type="ECO:0000259" key="17">
    <source>
        <dbReference type="Pfam" id="PF02776"/>
    </source>
</evidence>
<keyword evidence="10 14" id="KW-0460">Magnesium</keyword>
<organism evidence="18 19">
    <name type="scientific">Alkaliphilus peptidifermentans DSM 18978</name>
    <dbReference type="NCBI Taxonomy" id="1120976"/>
    <lineage>
        <taxon>Bacteria</taxon>
        <taxon>Bacillati</taxon>
        <taxon>Bacillota</taxon>
        <taxon>Clostridia</taxon>
        <taxon>Peptostreptococcales</taxon>
        <taxon>Natronincolaceae</taxon>
        <taxon>Alkaliphilus</taxon>
    </lineage>
</organism>
<evidence type="ECO:0000256" key="4">
    <source>
        <dbReference type="ARBA" id="ARBA00013145"/>
    </source>
</evidence>
<dbReference type="PROSITE" id="PS00187">
    <property type="entry name" value="TPP_ENZYMES"/>
    <property type="match status" value="1"/>
</dbReference>
<keyword evidence="7 14" id="KW-0808">Transferase</keyword>
<dbReference type="GO" id="GO:0009097">
    <property type="term" value="P:isoleucine biosynthetic process"/>
    <property type="evidence" value="ECO:0007669"/>
    <property type="project" value="UniProtKB-UniPathway"/>
</dbReference>
<feature type="domain" description="Thiamine pyrophosphate enzyme central" evidence="15">
    <location>
        <begin position="194"/>
        <end position="329"/>
    </location>
</feature>
<name>A0A1G5JL99_9FIRM</name>
<evidence type="ECO:0000256" key="12">
    <source>
        <dbReference type="ARBA" id="ARBA00023304"/>
    </source>
</evidence>
<dbReference type="InterPro" id="IPR029035">
    <property type="entry name" value="DHS-like_NAD/FAD-binding_dom"/>
</dbReference>
<gene>
    <name evidence="18" type="ORF">SAMN03080606_02913</name>
</gene>
<dbReference type="FunFam" id="3.40.50.1220:FF:000008">
    <property type="entry name" value="Acetolactate synthase"/>
    <property type="match status" value="1"/>
</dbReference>
<comment type="similarity">
    <text evidence="3 14">Belongs to the TPP enzyme family.</text>
</comment>
<dbReference type="GO" id="GO:0030976">
    <property type="term" value="F:thiamine pyrophosphate binding"/>
    <property type="evidence" value="ECO:0007669"/>
    <property type="project" value="UniProtKB-UniRule"/>
</dbReference>
<evidence type="ECO:0000259" key="16">
    <source>
        <dbReference type="Pfam" id="PF02775"/>
    </source>
</evidence>
<dbReference type="FunFam" id="3.40.50.970:FF:000016">
    <property type="entry name" value="Acetolactate synthase"/>
    <property type="match status" value="1"/>
</dbReference>
<dbReference type="InterPro" id="IPR039368">
    <property type="entry name" value="AHAS_TPP"/>
</dbReference>
<dbReference type="NCBIfam" id="TIGR00118">
    <property type="entry name" value="acolac_lg"/>
    <property type="match status" value="1"/>
</dbReference>
<dbReference type="CDD" id="cd02015">
    <property type="entry name" value="TPP_AHAS"/>
    <property type="match status" value="1"/>
</dbReference>
<evidence type="ECO:0000256" key="5">
    <source>
        <dbReference type="ARBA" id="ARBA00022605"/>
    </source>
</evidence>
<keyword evidence="5 14" id="KW-0028">Amino-acid biosynthesis</keyword>
<keyword evidence="11 14" id="KW-0786">Thiamine pyrophosphate</keyword>
<dbReference type="RefSeq" id="WP_091545102.1">
    <property type="nucleotide sequence ID" value="NZ_FMUS01000020.1"/>
</dbReference>
<dbReference type="EC" id="2.2.1.6" evidence="4 14"/>
<dbReference type="PANTHER" id="PTHR18968">
    <property type="entry name" value="THIAMINE PYROPHOSPHATE ENZYMES"/>
    <property type="match status" value="1"/>
</dbReference>
<dbReference type="InterPro" id="IPR000399">
    <property type="entry name" value="TPP-bd_CS"/>
</dbReference>
<keyword evidence="9" id="KW-0274">FAD</keyword>
<dbReference type="CDD" id="cd07035">
    <property type="entry name" value="TPP_PYR_POX_like"/>
    <property type="match status" value="1"/>
</dbReference>
<dbReference type="UniPathway" id="UPA00047">
    <property type="reaction ID" value="UER00055"/>
</dbReference>
<dbReference type="GO" id="GO:0009099">
    <property type="term" value="P:L-valine biosynthetic process"/>
    <property type="evidence" value="ECO:0007669"/>
    <property type="project" value="UniProtKB-UniPathway"/>
</dbReference>
<dbReference type="Pfam" id="PF02776">
    <property type="entry name" value="TPP_enzyme_N"/>
    <property type="match status" value="1"/>
</dbReference>
<dbReference type="InterPro" id="IPR045229">
    <property type="entry name" value="TPP_enz"/>
</dbReference>
<dbReference type="Pfam" id="PF00205">
    <property type="entry name" value="TPP_enzyme_M"/>
    <property type="match status" value="1"/>
</dbReference>
<dbReference type="STRING" id="1120976.SAMN03080606_02913"/>
<proteinExistence type="inferred from homology"/>